<evidence type="ECO:0000256" key="7">
    <source>
        <dbReference type="SAM" id="Phobius"/>
    </source>
</evidence>
<reference evidence="8" key="1">
    <citation type="journal article" date="2020" name="mSystems">
        <title>Genome- and Community-Level Interaction Insights into Carbon Utilization and Element Cycling Functions of Hydrothermarchaeota in Hydrothermal Sediment.</title>
        <authorList>
            <person name="Zhou Z."/>
            <person name="Liu Y."/>
            <person name="Xu W."/>
            <person name="Pan J."/>
            <person name="Luo Z.H."/>
            <person name="Li M."/>
        </authorList>
    </citation>
    <scope>NUCLEOTIDE SEQUENCE [LARGE SCALE GENOMIC DNA]</scope>
    <source>
        <strain evidence="8">SpSt-479</strain>
    </source>
</reference>
<comment type="similarity">
    <text evidence="2">Belongs to the polysaccharide synthase family.</text>
</comment>
<evidence type="ECO:0000256" key="1">
    <source>
        <dbReference type="ARBA" id="ARBA00004651"/>
    </source>
</evidence>
<keyword evidence="4 7" id="KW-0812">Transmembrane</keyword>
<dbReference type="PANTHER" id="PTHR30250">
    <property type="entry name" value="PST FAMILY PREDICTED COLANIC ACID TRANSPORTER"/>
    <property type="match status" value="1"/>
</dbReference>
<proteinExistence type="inferred from homology"/>
<dbReference type="GO" id="GO:0005886">
    <property type="term" value="C:plasma membrane"/>
    <property type="evidence" value="ECO:0007669"/>
    <property type="project" value="UniProtKB-SubCell"/>
</dbReference>
<evidence type="ECO:0000256" key="5">
    <source>
        <dbReference type="ARBA" id="ARBA00022989"/>
    </source>
</evidence>
<dbReference type="CDD" id="cd13127">
    <property type="entry name" value="MATE_tuaB_like"/>
    <property type="match status" value="1"/>
</dbReference>
<organism evidence="8">
    <name type="scientific">Ignavibacterium album</name>
    <dbReference type="NCBI Taxonomy" id="591197"/>
    <lineage>
        <taxon>Bacteria</taxon>
        <taxon>Pseudomonadati</taxon>
        <taxon>Ignavibacteriota</taxon>
        <taxon>Ignavibacteria</taxon>
        <taxon>Ignavibacteriales</taxon>
        <taxon>Ignavibacteriaceae</taxon>
        <taxon>Ignavibacterium</taxon>
    </lineage>
</organism>
<protein>
    <submittedName>
        <fullName evidence="8">Lipopolysaccharide biosynthesis protein</fullName>
    </submittedName>
</protein>
<feature type="transmembrane region" description="Helical" evidence="7">
    <location>
        <begin position="415"/>
        <end position="433"/>
    </location>
</feature>
<evidence type="ECO:0000256" key="3">
    <source>
        <dbReference type="ARBA" id="ARBA00022475"/>
    </source>
</evidence>
<sequence length="485" mass="55218">MNNLKEKTISGIIWSFADNSLTQIITFVVGIILARLLSPAEFGLVGMIGIFIAVGQAFVDSGFNQALIRKQDCTSTDYSTVFYFNLAVSIIFYIILFFSAGYISDFFKEPKLIDILRIVSLSILFNAFGLVQQTQLTKEIKIKVQTKISVTANISSGIISVLMAYNGFGVWSLVFRNLIHSFITNLSLWYFNKWKPALTFSFNSFKEMYAFGSKLFLSGLLNRIFENIYYFAIGKYFSAEQLGYYTRSDTFARLPSTNINGVVQRISYPVLVKLQNDDEALKKALKKLIKSTMFITMFFMVLMASSAESLIITLIGEKWMQSVLYLQLLCFSLILFPLQSLNLNMLNVKGRSDLFLRLEIIKKLLIVPVVLIGIIFGIKIMLFAMIINSIISYYLNSYYNKMLINYSITEQLKDILPSIIVVSISGTLVFTLGQILSFNYLILLIIQSISGLILVILLSEFLKLEPYLEIKNIITDKIWIIKERI</sequence>
<feature type="transmembrane region" description="Helical" evidence="7">
    <location>
        <begin position="322"/>
        <end position="343"/>
    </location>
</feature>
<name>A0A7V2ZIE4_9BACT</name>
<evidence type="ECO:0000256" key="6">
    <source>
        <dbReference type="ARBA" id="ARBA00023136"/>
    </source>
</evidence>
<dbReference type="PANTHER" id="PTHR30250:SF10">
    <property type="entry name" value="LIPOPOLYSACCHARIDE BIOSYNTHESIS PROTEIN WZXC"/>
    <property type="match status" value="1"/>
</dbReference>
<dbReference type="Pfam" id="PF13440">
    <property type="entry name" value="Polysacc_synt_3"/>
    <property type="match status" value="1"/>
</dbReference>
<keyword evidence="3" id="KW-1003">Cell membrane</keyword>
<comment type="caution">
    <text evidence="8">The sequence shown here is derived from an EMBL/GenBank/DDBJ whole genome shotgun (WGS) entry which is preliminary data.</text>
</comment>
<evidence type="ECO:0000256" key="2">
    <source>
        <dbReference type="ARBA" id="ARBA00007430"/>
    </source>
</evidence>
<feature type="transmembrane region" description="Helical" evidence="7">
    <location>
        <begin position="12"/>
        <end position="36"/>
    </location>
</feature>
<feature type="transmembrane region" description="Helical" evidence="7">
    <location>
        <begin position="364"/>
        <end position="395"/>
    </location>
</feature>
<feature type="transmembrane region" description="Helical" evidence="7">
    <location>
        <begin position="115"/>
        <end position="136"/>
    </location>
</feature>
<feature type="transmembrane region" description="Helical" evidence="7">
    <location>
        <begin position="440"/>
        <end position="459"/>
    </location>
</feature>
<dbReference type="InterPro" id="IPR050833">
    <property type="entry name" value="Poly_Biosynth_Transport"/>
</dbReference>
<comment type="subcellular location">
    <subcellularLocation>
        <location evidence="1">Cell membrane</location>
        <topology evidence="1">Multi-pass membrane protein</topology>
    </subcellularLocation>
</comment>
<keyword evidence="6 7" id="KW-0472">Membrane</keyword>
<feature type="transmembrane region" description="Helical" evidence="7">
    <location>
        <begin position="80"/>
        <end position="103"/>
    </location>
</feature>
<evidence type="ECO:0000313" key="8">
    <source>
        <dbReference type="EMBL" id="HFI90486.1"/>
    </source>
</evidence>
<dbReference type="EMBL" id="DSUJ01000008">
    <property type="protein sequence ID" value="HFI90486.1"/>
    <property type="molecule type" value="Genomic_DNA"/>
</dbReference>
<evidence type="ECO:0000256" key="4">
    <source>
        <dbReference type="ARBA" id="ARBA00022692"/>
    </source>
</evidence>
<accession>A0A7V2ZIE4</accession>
<gene>
    <name evidence="8" type="ORF">ENS31_03020</name>
</gene>
<keyword evidence="5 7" id="KW-1133">Transmembrane helix</keyword>
<feature type="transmembrane region" description="Helical" evidence="7">
    <location>
        <begin position="148"/>
        <end position="168"/>
    </location>
</feature>
<feature type="transmembrane region" description="Helical" evidence="7">
    <location>
        <begin position="292"/>
        <end position="316"/>
    </location>
</feature>
<dbReference type="AlphaFoldDB" id="A0A7V2ZIE4"/>
<feature type="transmembrane region" description="Helical" evidence="7">
    <location>
        <begin position="42"/>
        <end position="59"/>
    </location>
</feature>